<reference evidence="1" key="3">
    <citation type="submission" date="2022-01" db="EMBL/GenBank/DDBJ databases">
        <title>Collection of gut derived symbiotic bacterial strains cultured from healthy donors.</title>
        <authorList>
            <person name="Lin H."/>
            <person name="Kohout C."/>
            <person name="Waligurski E."/>
            <person name="Pamer E.G."/>
        </authorList>
    </citation>
    <scope>NUCLEOTIDE SEQUENCE</scope>
    <source>
        <strain evidence="1">DFI.6.55</strain>
    </source>
</reference>
<dbReference type="AlphaFoldDB" id="A0AAW5BPK0"/>
<dbReference type="EMBL" id="JAAITT010000006">
    <property type="protein sequence ID" value="NSJ48191.1"/>
    <property type="molecule type" value="Genomic_DNA"/>
</dbReference>
<protein>
    <submittedName>
        <fullName evidence="1">Uncharacterized protein</fullName>
    </submittedName>
</protein>
<accession>A0AAW5BPK0</accession>
<keyword evidence="3" id="KW-1185">Reference proteome</keyword>
<evidence type="ECO:0000313" key="4">
    <source>
        <dbReference type="Proteomes" id="UP001299608"/>
    </source>
</evidence>
<gene>
    <name evidence="2" type="ORF">G5B36_05700</name>
    <name evidence="1" type="ORF">L0N08_10885</name>
</gene>
<dbReference type="RefSeq" id="WP_165641699.1">
    <property type="nucleotide sequence ID" value="NZ_JAAITT010000006.1"/>
</dbReference>
<reference evidence="2 3" key="1">
    <citation type="journal article" date="2020" name="Cell Host Microbe">
        <title>Functional and Genomic Variation between Human-Derived Isolates of Lachnospiraceae Reveals Inter- and Intra-Species Diversity.</title>
        <authorList>
            <person name="Sorbara M.T."/>
            <person name="Littmann E.R."/>
            <person name="Fontana E."/>
            <person name="Moody T.U."/>
            <person name="Kohout C.E."/>
            <person name="Gjonbalaj M."/>
            <person name="Eaton V."/>
            <person name="Seok R."/>
            <person name="Leiner I.M."/>
            <person name="Pamer E.G."/>
        </authorList>
    </citation>
    <scope>NUCLEOTIDE SEQUENCE [LARGE SCALE GENOMIC DNA]</scope>
    <source>
        <strain evidence="2 3">MSK.1.17</strain>
    </source>
</reference>
<comment type="caution">
    <text evidence="1">The sequence shown here is derived from an EMBL/GenBank/DDBJ whole genome shotgun (WGS) entry which is preliminary data.</text>
</comment>
<evidence type="ECO:0000313" key="2">
    <source>
        <dbReference type="EMBL" id="NSJ48191.1"/>
    </source>
</evidence>
<reference evidence="2" key="2">
    <citation type="submission" date="2020-02" db="EMBL/GenBank/DDBJ databases">
        <authorList>
            <person name="Littmann E."/>
            <person name="Sorbara M."/>
        </authorList>
    </citation>
    <scope>NUCLEOTIDE SEQUENCE</scope>
    <source>
        <strain evidence="2">MSK.1.17</strain>
    </source>
</reference>
<dbReference type="Proteomes" id="UP001299608">
    <property type="component" value="Unassembled WGS sequence"/>
</dbReference>
<dbReference type="Proteomes" id="UP000669239">
    <property type="component" value="Unassembled WGS sequence"/>
</dbReference>
<sequence length="169" mass="19245">MKQIEDSKQDIDKYLEDMAVSGWFSIMLICVQGKGRDGVYGHICSYYLEDPVPFDGTGDMVLKMDGICDWLGAPQRTTEPRFLNKEMKKRYESAAADHPQGLKDRMPDRGSLVPFPEAQKAKEVLIAIVKYRQNSTLQGSIRGRLTKSVDVNFRSALELMRMMQMMEIA</sequence>
<evidence type="ECO:0000313" key="3">
    <source>
        <dbReference type="Proteomes" id="UP000669239"/>
    </source>
</evidence>
<organism evidence="1 4">
    <name type="scientific">Enterocloster aldenensis</name>
    <dbReference type="NCBI Taxonomy" id="358742"/>
    <lineage>
        <taxon>Bacteria</taxon>
        <taxon>Bacillati</taxon>
        <taxon>Bacillota</taxon>
        <taxon>Clostridia</taxon>
        <taxon>Lachnospirales</taxon>
        <taxon>Lachnospiraceae</taxon>
        <taxon>Enterocloster</taxon>
    </lineage>
</organism>
<proteinExistence type="predicted"/>
<evidence type="ECO:0000313" key="1">
    <source>
        <dbReference type="EMBL" id="MCG4745918.1"/>
    </source>
</evidence>
<name>A0AAW5BPK0_9FIRM</name>
<dbReference type="EMBL" id="JAKNGE010000011">
    <property type="protein sequence ID" value="MCG4745918.1"/>
    <property type="molecule type" value="Genomic_DNA"/>
</dbReference>